<keyword evidence="2" id="KW-1185">Reference proteome</keyword>
<evidence type="ECO:0000313" key="1">
    <source>
        <dbReference type="EMBL" id="KAJ2968106.1"/>
    </source>
</evidence>
<accession>A0ACC1MP45</accession>
<reference evidence="1" key="1">
    <citation type="submission" date="2022-10" db="EMBL/GenBank/DDBJ databases">
        <title>Genome Sequence of Xylaria curta.</title>
        <authorList>
            <person name="Buettner E."/>
        </authorList>
    </citation>
    <scope>NUCLEOTIDE SEQUENCE</scope>
    <source>
        <strain evidence="1">Babe10</strain>
    </source>
</reference>
<proteinExistence type="predicted"/>
<evidence type="ECO:0000313" key="2">
    <source>
        <dbReference type="Proteomes" id="UP001143856"/>
    </source>
</evidence>
<protein>
    <submittedName>
        <fullName evidence="1">Uncharacterized protein</fullName>
    </submittedName>
</protein>
<dbReference type="EMBL" id="JAPDGR010004432">
    <property type="protein sequence ID" value="KAJ2968106.1"/>
    <property type="molecule type" value="Genomic_DNA"/>
</dbReference>
<comment type="caution">
    <text evidence="1">The sequence shown here is derived from an EMBL/GenBank/DDBJ whole genome shotgun (WGS) entry which is preliminary data.</text>
</comment>
<organism evidence="1 2">
    <name type="scientific">Xylaria curta</name>
    <dbReference type="NCBI Taxonomy" id="42375"/>
    <lineage>
        <taxon>Eukaryota</taxon>
        <taxon>Fungi</taxon>
        <taxon>Dikarya</taxon>
        <taxon>Ascomycota</taxon>
        <taxon>Pezizomycotina</taxon>
        <taxon>Sordariomycetes</taxon>
        <taxon>Xylariomycetidae</taxon>
        <taxon>Xylariales</taxon>
        <taxon>Xylariaceae</taxon>
        <taxon>Xylaria</taxon>
    </lineage>
</organism>
<name>A0ACC1MP45_9PEZI</name>
<gene>
    <name evidence="1" type="ORF">NUW58_g10294</name>
</gene>
<sequence>MSSISELPPFPEGLPTLPLLRISLKKLLSRDDGEIKTLITACEDNGFFYLDVRDAGAYSSIINDVYELFGIGDEFFNLSFEEKKKYDFSAKTPYFGYKKQGSSVIDRTGKRDRNESYNVPKIDMLGIAEPLPLPEAFERGRETFVSLIKTSHAIVTLLFNIFNESLGLPEGTLASLHELEAMSTH</sequence>
<dbReference type="Proteomes" id="UP001143856">
    <property type="component" value="Unassembled WGS sequence"/>
</dbReference>